<dbReference type="GO" id="GO:0005737">
    <property type="term" value="C:cytoplasm"/>
    <property type="evidence" value="ECO:0007669"/>
    <property type="project" value="TreeGrafter"/>
</dbReference>
<dbReference type="FunFam" id="1.10.8.60:FF:000011">
    <property type="entry name" value="ATP-dependent Clp protease ATP-binding subunit"/>
    <property type="match status" value="1"/>
</dbReference>
<proteinExistence type="inferred from homology"/>
<dbReference type="SUPFAM" id="SSF81923">
    <property type="entry name" value="Double Clp-N motif"/>
    <property type="match status" value="1"/>
</dbReference>
<dbReference type="CDD" id="cd19499">
    <property type="entry name" value="RecA-like_ClpB_Hsp104-like"/>
    <property type="match status" value="1"/>
</dbReference>
<evidence type="ECO:0000313" key="11">
    <source>
        <dbReference type="Proteomes" id="UP000011747"/>
    </source>
</evidence>
<dbReference type="SUPFAM" id="SSF52540">
    <property type="entry name" value="P-loop containing nucleoside triphosphate hydrolases"/>
    <property type="match status" value="2"/>
</dbReference>
<dbReference type="InterPro" id="IPR003959">
    <property type="entry name" value="ATPase_AAA_core"/>
</dbReference>
<name>G9QNC3_9BACI</name>
<dbReference type="SMART" id="SM01086">
    <property type="entry name" value="ClpB_D2-small"/>
    <property type="match status" value="1"/>
</dbReference>
<dbReference type="PANTHER" id="PTHR11638:SF18">
    <property type="entry name" value="HEAT SHOCK PROTEIN 104"/>
    <property type="match status" value="1"/>
</dbReference>
<feature type="coiled-coil region" evidence="7">
    <location>
        <begin position="413"/>
        <end position="470"/>
    </location>
</feature>
<dbReference type="PROSITE" id="PS00870">
    <property type="entry name" value="CLPAB_1"/>
    <property type="match status" value="1"/>
</dbReference>
<dbReference type="Proteomes" id="UP000011747">
    <property type="component" value="Unassembled WGS sequence"/>
</dbReference>
<comment type="caution">
    <text evidence="10">The sequence shown here is derived from an EMBL/GenBank/DDBJ whole genome shotgun (WGS) entry which is preliminary data.</text>
</comment>
<keyword evidence="7" id="KW-0175">Coiled coil</keyword>
<keyword evidence="11" id="KW-1185">Reference proteome</keyword>
<keyword evidence="2 6" id="KW-0547">Nucleotide-binding</keyword>
<evidence type="ECO:0000256" key="7">
    <source>
        <dbReference type="SAM" id="Coils"/>
    </source>
</evidence>
<organism evidence="10 11">
    <name type="scientific">Bacillus smithii 7_3_47FAA</name>
    <dbReference type="NCBI Taxonomy" id="665952"/>
    <lineage>
        <taxon>Bacteria</taxon>
        <taxon>Bacillati</taxon>
        <taxon>Bacillota</taxon>
        <taxon>Bacilli</taxon>
        <taxon>Bacillales</taxon>
        <taxon>Bacillaceae</taxon>
        <taxon>Bacillus</taxon>
    </lineage>
</organism>
<dbReference type="InterPro" id="IPR003593">
    <property type="entry name" value="AAA+_ATPase"/>
</dbReference>
<dbReference type="PRINTS" id="PR00300">
    <property type="entry name" value="CLPPROTEASEA"/>
</dbReference>
<accession>G9QNC3</accession>
<dbReference type="FunFam" id="1.10.1780.10:FF:000001">
    <property type="entry name" value="ATP-dependent Clp protease ATP-binding subunit"/>
    <property type="match status" value="1"/>
</dbReference>
<dbReference type="InterPro" id="IPR027417">
    <property type="entry name" value="P-loop_NTPase"/>
</dbReference>
<evidence type="ECO:0000256" key="3">
    <source>
        <dbReference type="ARBA" id="ARBA00022840"/>
    </source>
</evidence>
<dbReference type="FunFam" id="1.10.8.60:FF:000017">
    <property type="entry name" value="ATP-dependent chaperone ClpB"/>
    <property type="match status" value="1"/>
</dbReference>
<dbReference type="InterPro" id="IPR001270">
    <property type="entry name" value="ClpA/B"/>
</dbReference>
<dbReference type="PROSITE" id="PS00871">
    <property type="entry name" value="CLPAB_2"/>
    <property type="match status" value="1"/>
</dbReference>
<dbReference type="Pfam" id="PF00004">
    <property type="entry name" value="AAA"/>
    <property type="match status" value="1"/>
</dbReference>
<evidence type="ECO:0000256" key="6">
    <source>
        <dbReference type="RuleBase" id="RU004432"/>
    </source>
</evidence>
<dbReference type="RefSeq" id="WP_003354816.1">
    <property type="nucleotide sequence ID" value="NZ_JH414758.1"/>
</dbReference>
<dbReference type="FunFam" id="3.40.50.300:FF:000025">
    <property type="entry name" value="ATP-dependent Clp protease subunit"/>
    <property type="match status" value="1"/>
</dbReference>
<evidence type="ECO:0000313" key="10">
    <source>
        <dbReference type="EMBL" id="EHL76300.1"/>
    </source>
</evidence>
<dbReference type="PROSITE" id="PS51903">
    <property type="entry name" value="CLP_R"/>
    <property type="match status" value="1"/>
</dbReference>
<dbReference type="Pfam" id="PF10431">
    <property type="entry name" value="ClpB_D2-small"/>
    <property type="match status" value="1"/>
</dbReference>
<dbReference type="InterPro" id="IPR041546">
    <property type="entry name" value="ClpA/ClpB_AAA_lid"/>
</dbReference>
<reference evidence="10 11" key="1">
    <citation type="submission" date="2011-09" db="EMBL/GenBank/DDBJ databases">
        <title>The Genome Sequence of Bacillus smithii 7_3_47FAA.</title>
        <authorList>
            <consortium name="The Broad Institute Genome Sequencing Platform"/>
            <person name="Earl A."/>
            <person name="Ward D."/>
            <person name="Feldgarden M."/>
            <person name="Gevers D."/>
            <person name="Daigneault M."/>
            <person name="Strauss J."/>
            <person name="Allen-Vercoe E."/>
            <person name="Young S.K."/>
            <person name="Zeng Q."/>
            <person name="Gargeya S."/>
            <person name="Fitzgerald M."/>
            <person name="Haas B."/>
            <person name="Abouelleil A."/>
            <person name="Alvarado L."/>
            <person name="Arachchi H.M."/>
            <person name="Berlin A."/>
            <person name="Brown A."/>
            <person name="Chapman S.B."/>
            <person name="Chen Z."/>
            <person name="Dunbar C."/>
            <person name="Freedman E."/>
            <person name="Gearin G."/>
            <person name="Goldberg J."/>
            <person name="Griggs A."/>
            <person name="Gujja S."/>
            <person name="Heiman D."/>
            <person name="Howarth C."/>
            <person name="Larson L."/>
            <person name="Lui A."/>
            <person name="MacDonald P.J.P."/>
            <person name="Montmayeur A."/>
            <person name="Murphy C."/>
            <person name="Neiman D."/>
            <person name="Pearson M."/>
            <person name="Priest M."/>
            <person name="Roberts A."/>
            <person name="Saif S."/>
            <person name="Shea T."/>
            <person name="Shenoy N."/>
            <person name="Sisk P."/>
            <person name="Stolte C."/>
            <person name="Sykes S."/>
            <person name="Wortman J."/>
            <person name="Nusbaum C."/>
            <person name="Birren B."/>
        </authorList>
    </citation>
    <scope>NUCLEOTIDE SEQUENCE [LARGE SCALE GENOMIC DNA]</scope>
    <source>
        <strain evidence="10 11">7_3_47FAA</strain>
    </source>
</reference>
<dbReference type="Gene3D" id="3.40.50.300">
    <property type="entry name" value="P-loop containing nucleotide triphosphate hydrolases"/>
    <property type="match status" value="2"/>
</dbReference>
<evidence type="ECO:0000256" key="1">
    <source>
        <dbReference type="ARBA" id="ARBA00022737"/>
    </source>
</evidence>
<dbReference type="PATRIC" id="fig|665952.3.peg.2623"/>
<evidence type="ECO:0000256" key="5">
    <source>
        <dbReference type="PROSITE-ProRule" id="PRU01251"/>
    </source>
</evidence>
<dbReference type="InterPro" id="IPR019489">
    <property type="entry name" value="Clp_ATPase_C"/>
</dbReference>
<dbReference type="Pfam" id="PF02861">
    <property type="entry name" value="Clp_N"/>
    <property type="match status" value="1"/>
</dbReference>
<keyword evidence="1 5" id="KW-0677">Repeat</keyword>
<dbReference type="SMART" id="SM00382">
    <property type="entry name" value="AAA"/>
    <property type="match status" value="2"/>
</dbReference>
<dbReference type="GO" id="GO:0016887">
    <property type="term" value="F:ATP hydrolysis activity"/>
    <property type="evidence" value="ECO:0007669"/>
    <property type="project" value="InterPro"/>
</dbReference>
<dbReference type="GO" id="GO:0034605">
    <property type="term" value="P:cellular response to heat"/>
    <property type="evidence" value="ECO:0007669"/>
    <property type="project" value="TreeGrafter"/>
</dbReference>
<dbReference type="Pfam" id="PF17871">
    <property type="entry name" value="AAA_lid_9"/>
    <property type="match status" value="1"/>
</dbReference>
<dbReference type="Gene3D" id="1.10.1780.10">
    <property type="entry name" value="Clp, N-terminal domain"/>
    <property type="match status" value="1"/>
</dbReference>
<dbReference type="Pfam" id="PF07724">
    <property type="entry name" value="AAA_2"/>
    <property type="match status" value="1"/>
</dbReference>
<sequence length="811" mass="90439">MMFGRFTERAQKVLALAQEEAIRLGHNNIGTEHILLGLVREGEGIAAKALYGLGLSPEKIQNEVENLIGKGQGVAQTIHYTPRAKKVIELSMDEARKLGHSYVGTEHILLGLIREGEGVAARVLNNLGISLNKARQQVLQLLGSNETNGHASGSSAHANTPTLDSLARDLTAIARDGKLDPVIGRSKEIQRVIEVLSRRTKNNPVLIGEPGVGKTAIAEGLAQQIVNNEVPETLRDKRVMTLDMGTVVAGTKYRGEFEDRLKKVMDEIRQAGNIILFIDELHTLIGAGGAEGAIDASNILKPALARGELQCIGATTLDEYRKYIEKDAALERRFQPIQVDEPTIEESIQILKGLRDRYEAHHRVSITDEAIEAAVKLSDRYISDRFLPDKAIDLIDEAGSKVRLRSFTTPPNLKELEQKLEEIRKEKDAAVQSQEFEKAASLRDAEQKLREQLEETKKSWKEKQGKENSEVTVEDIATVVSSWTGIPVSKLAQTETERLLNLEEILHSRVIGQEEAVKAVAKAVRRARAGLKDPKRPIGSFIFLGPTGVGKTELARALAEAMFGDEDAMIRIDMSEYMEKHSTSRLVGSPPGYVGFEEGGQLTEKVRRKPYSVILLDEIEKAHPDVFNILLQVLEDGRLTDSKGRTVDFRNTVLIMTSNVGAEALKKNKYVGFNIQDGEQEFKDMKGKVLEELKRAFRPEFLNRIDEIIVFHSLEKDQLKQIVSLMSDQLTKRLKEQHIELELTDKAKEKIAEEGYDPEYGARPLRRAIQKHIEDRLSEELLKGNIHPGQNVVIDVENNEFVVKTKQPSIG</sequence>
<evidence type="ECO:0000256" key="4">
    <source>
        <dbReference type="ARBA" id="ARBA00023186"/>
    </source>
</evidence>
<comment type="similarity">
    <text evidence="6">Belongs to the ClpA/ClpB family.</text>
</comment>
<gene>
    <name evidence="10" type="ORF">HMPREF1015_02895</name>
</gene>
<dbReference type="EMBL" id="ACWF01000128">
    <property type="protein sequence ID" value="EHL76300.1"/>
    <property type="molecule type" value="Genomic_DNA"/>
</dbReference>
<evidence type="ECO:0000256" key="2">
    <source>
        <dbReference type="ARBA" id="ARBA00022741"/>
    </source>
</evidence>
<feature type="domain" description="UVR" evidence="8">
    <location>
        <begin position="417"/>
        <end position="452"/>
    </location>
</feature>
<protein>
    <submittedName>
        <fullName evidence="10">Chaperone ClpB</fullName>
    </submittedName>
</protein>
<dbReference type="InterPro" id="IPR004176">
    <property type="entry name" value="Clp_R_N"/>
</dbReference>
<keyword evidence="3 6" id="KW-0067">ATP-binding</keyword>
<keyword evidence="4 6" id="KW-0143">Chaperone</keyword>
<dbReference type="InterPro" id="IPR036628">
    <property type="entry name" value="Clp_N_dom_sf"/>
</dbReference>
<dbReference type="InterPro" id="IPR050130">
    <property type="entry name" value="ClpA_ClpB"/>
</dbReference>
<dbReference type="Gene3D" id="1.10.8.60">
    <property type="match status" value="2"/>
</dbReference>
<dbReference type="PANTHER" id="PTHR11638">
    <property type="entry name" value="ATP-DEPENDENT CLP PROTEASE"/>
    <property type="match status" value="1"/>
</dbReference>
<dbReference type="InterPro" id="IPR018368">
    <property type="entry name" value="ClpA/B_CS1"/>
</dbReference>
<dbReference type="FunFam" id="3.40.50.300:FF:000010">
    <property type="entry name" value="Chaperone clpB 1, putative"/>
    <property type="match status" value="1"/>
</dbReference>
<evidence type="ECO:0000259" key="8">
    <source>
        <dbReference type="PROSITE" id="PS50151"/>
    </source>
</evidence>
<dbReference type="InterPro" id="IPR028299">
    <property type="entry name" value="ClpA/B_CS2"/>
</dbReference>
<dbReference type="CDD" id="cd00009">
    <property type="entry name" value="AAA"/>
    <property type="match status" value="1"/>
</dbReference>
<dbReference type="InterPro" id="IPR001943">
    <property type="entry name" value="UVR_dom"/>
</dbReference>
<dbReference type="HOGENOM" id="CLU_005070_4_1_9"/>
<dbReference type="Gene3D" id="4.10.860.10">
    <property type="entry name" value="UVR domain"/>
    <property type="match status" value="1"/>
</dbReference>
<dbReference type="GO" id="GO:0005524">
    <property type="term" value="F:ATP binding"/>
    <property type="evidence" value="ECO:0007669"/>
    <property type="project" value="UniProtKB-KW"/>
</dbReference>
<dbReference type="AlphaFoldDB" id="G9QNC3"/>
<feature type="domain" description="Clp R" evidence="9">
    <location>
        <begin position="3"/>
        <end position="144"/>
    </location>
</feature>
<evidence type="ECO:0000259" key="9">
    <source>
        <dbReference type="PROSITE" id="PS51903"/>
    </source>
</evidence>
<dbReference type="PROSITE" id="PS50151">
    <property type="entry name" value="UVR"/>
    <property type="match status" value="1"/>
</dbReference>